<dbReference type="Proteomes" id="UP000613066">
    <property type="component" value="Unassembled WGS sequence"/>
</dbReference>
<dbReference type="AlphaFoldDB" id="A0A851P1Y5"/>
<dbReference type="EMBL" id="WBMW01003491">
    <property type="protein sequence ID" value="NXC45055.1"/>
    <property type="molecule type" value="Genomic_DNA"/>
</dbReference>
<accession>A0A851P1Y5</accession>
<feature type="non-terminal residue" evidence="1">
    <location>
        <position position="166"/>
    </location>
</feature>
<feature type="non-terminal residue" evidence="1">
    <location>
        <position position="1"/>
    </location>
</feature>
<evidence type="ECO:0000313" key="2">
    <source>
        <dbReference type="Proteomes" id="UP000613066"/>
    </source>
</evidence>
<comment type="caution">
    <text evidence="1">The sequence shown here is derived from an EMBL/GenBank/DDBJ whole genome shotgun (WGS) entry which is preliminary data.</text>
</comment>
<name>A0A851P1Y5_9GALL</name>
<reference evidence="1" key="1">
    <citation type="submission" date="2019-09" db="EMBL/GenBank/DDBJ databases">
        <title>Bird 10,000 Genomes (B10K) Project - Family phase.</title>
        <authorList>
            <person name="Zhang G."/>
        </authorList>
    </citation>
    <scope>NUCLEOTIDE SEQUENCE</scope>
    <source>
        <strain evidence="1">B10K-DU-001-08</strain>
        <tissue evidence="1">Muscle</tissue>
    </source>
</reference>
<proteinExistence type="predicted"/>
<sequence length="166" mass="19240">SPLVDPPSGVKLLFQALIFRWNGTVSLMNTTTSQTVYYFSSPPSHAVASPWQPVFTLDTVSWCLLLRDEQQQEADTMAQSRASHSTIFLFYFDFYPLKEAFPKEPDLPLKSLENLSLFERCNIFLRDRRQRLVGFREQLPEYWSQLQARAAAMDKESQKIKGQKKL</sequence>
<keyword evidence="2" id="KW-1185">Reference proteome</keyword>
<organism evidence="1 2">
    <name type="scientific">Penelope pileata</name>
    <dbReference type="NCBI Taxonomy" id="1118817"/>
    <lineage>
        <taxon>Eukaryota</taxon>
        <taxon>Metazoa</taxon>
        <taxon>Chordata</taxon>
        <taxon>Craniata</taxon>
        <taxon>Vertebrata</taxon>
        <taxon>Euteleostomi</taxon>
        <taxon>Archelosauria</taxon>
        <taxon>Archosauria</taxon>
        <taxon>Dinosauria</taxon>
        <taxon>Saurischia</taxon>
        <taxon>Theropoda</taxon>
        <taxon>Coelurosauria</taxon>
        <taxon>Aves</taxon>
        <taxon>Neognathae</taxon>
        <taxon>Galloanserae</taxon>
        <taxon>Galliformes</taxon>
        <taxon>Cracidae</taxon>
        <taxon>Penelope</taxon>
    </lineage>
</organism>
<protein>
    <submittedName>
        <fullName evidence="1">WDR93 protein</fullName>
    </submittedName>
</protein>
<gene>
    <name evidence="1" type="primary">Wdr93_1</name>
    <name evidence="1" type="ORF">PENPIL_R15268</name>
</gene>
<evidence type="ECO:0000313" key="1">
    <source>
        <dbReference type="EMBL" id="NXC45055.1"/>
    </source>
</evidence>
<dbReference type="OrthoDB" id="547231at2759"/>